<name>A0AA88AZB9_FICCA</name>
<evidence type="ECO:0000313" key="2">
    <source>
        <dbReference type="EMBL" id="GMN56911.1"/>
    </source>
</evidence>
<feature type="region of interest" description="Disordered" evidence="1">
    <location>
        <begin position="32"/>
        <end position="54"/>
    </location>
</feature>
<dbReference type="AlphaFoldDB" id="A0AA88AZB9"/>
<dbReference type="Proteomes" id="UP001187192">
    <property type="component" value="Unassembled WGS sequence"/>
</dbReference>
<reference evidence="2" key="1">
    <citation type="submission" date="2023-07" db="EMBL/GenBank/DDBJ databases">
        <title>draft genome sequence of fig (Ficus carica).</title>
        <authorList>
            <person name="Takahashi T."/>
            <person name="Nishimura K."/>
        </authorList>
    </citation>
    <scope>NUCLEOTIDE SEQUENCE</scope>
</reference>
<proteinExistence type="predicted"/>
<comment type="caution">
    <text evidence="2">The sequence shown here is derived from an EMBL/GenBank/DDBJ whole genome shotgun (WGS) entry which is preliminary data.</text>
</comment>
<protein>
    <submittedName>
        <fullName evidence="2">Uncharacterized protein</fullName>
    </submittedName>
</protein>
<accession>A0AA88AZB9</accession>
<sequence>MAMMEHRSVGIFFSLDVIPVGTNAKLTSTDVIPVASSGQPSPKRNLPDSQTVCS</sequence>
<dbReference type="Gramene" id="FCD_00035692-RA">
    <property type="protein sequence ID" value="FCD_00035692-RA:cds"/>
    <property type="gene ID" value="FCD_00035692"/>
</dbReference>
<evidence type="ECO:0000313" key="3">
    <source>
        <dbReference type="Proteomes" id="UP001187192"/>
    </source>
</evidence>
<organism evidence="2 3">
    <name type="scientific">Ficus carica</name>
    <name type="common">Common fig</name>
    <dbReference type="NCBI Taxonomy" id="3494"/>
    <lineage>
        <taxon>Eukaryota</taxon>
        <taxon>Viridiplantae</taxon>
        <taxon>Streptophyta</taxon>
        <taxon>Embryophyta</taxon>
        <taxon>Tracheophyta</taxon>
        <taxon>Spermatophyta</taxon>
        <taxon>Magnoliopsida</taxon>
        <taxon>eudicotyledons</taxon>
        <taxon>Gunneridae</taxon>
        <taxon>Pentapetalae</taxon>
        <taxon>rosids</taxon>
        <taxon>fabids</taxon>
        <taxon>Rosales</taxon>
        <taxon>Moraceae</taxon>
        <taxon>Ficeae</taxon>
        <taxon>Ficus</taxon>
    </lineage>
</organism>
<evidence type="ECO:0000256" key="1">
    <source>
        <dbReference type="SAM" id="MobiDB-lite"/>
    </source>
</evidence>
<gene>
    <name evidence="2" type="ORF">TIFTF001_026036</name>
</gene>
<dbReference type="EMBL" id="BTGU01000066">
    <property type="protein sequence ID" value="GMN56911.1"/>
    <property type="molecule type" value="Genomic_DNA"/>
</dbReference>
<keyword evidence="3" id="KW-1185">Reference proteome</keyword>